<proteinExistence type="predicted"/>
<sequence length="66" mass="7330">MSECIQEESGINPLTHWFADGHIDVHPPPSAIASSYFAAPSNLRWSIMTRRILASGVEIKTCCSWI</sequence>
<evidence type="ECO:0000313" key="1">
    <source>
        <dbReference type="EMBL" id="KAK2849539.1"/>
    </source>
</evidence>
<comment type="caution">
    <text evidence="1">The sequence shown here is derived from an EMBL/GenBank/DDBJ whole genome shotgun (WGS) entry which is preliminary data.</text>
</comment>
<evidence type="ECO:0000313" key="2">
    <source>
        <dbReference type="Proteomes" id="UP001187415"/>
    </source>
</evidence>
<accession>A0AA88N477</accession>
<reference evidence="1" key="1">
    <citation type="submission" date="2023-07" db="EMBL/GenBank/DDBJ databases">
        <title>Chromosome-level Genome Assembly of Striped Snakehead (Channa striata).</title>
        <authorList>
            <person name="Liu H."/>
        </authorList>
    </citation>
    <scope>NUCLEOTIDE SEQUENCE</scope>
    <source>
        <strain evidence="1">Gz</strain>
        <tissue evidence="1">Muscle</tissue>
    </source>
</reference>
<dbReference type="AlphaFoldDB" id="A0AA88N477"/>
<dbReference type="Proteomes" id="UP001187415">
    <property type="component" value="Unassembled WGS sequence"/>
</dbReference>
<protein>
    <submittedName>
        <fullName evidence="1">Uncharacterized protein</fullName>
    </submittedName>
</protein>
<dbReference type="EMBL" id="JAUPFM010000006">
    <property type="protein sequence ID" value="KAK2849539.1"/>
    <property type="molecule type" value="Genomic_DNA"/>
</dbReference>
<gene>
    <name evidence="1" type="ORF">Q5P01_009373</name>
</gene>
<organism evidence="1 2">
    <name type="scientific">Channa striata</name>
    <name type="common">Snakehead murrel</name>
    <name type="synonym">Ophicephalus striatus</name>
    <dbReference type="NCBI Taxonomy" id="64152"/>
    <lineage>
        <taxon>Eukaryota</taxon>
        <taxon>Metazoa</taxon>
        <taxon>Chordata</taxon>
        <taxon>Craniata</taxon>
        <taxon>Vertebrata</taxon>
        <taxon>Euteleostomi</taxon>
        <taxon>Actinopterygii</taxon>
        <taxon>Neopterygii</taxon>
        <taxon>Teleostei</taxon>
        <taxon>Neoteleostei</taxon>
        <taxon>Acanthomorphata</taxon>
        <taxon>Anabantaria</taxon>
        <taxon>Anabantiformes</taxon>
        <taxon>Channoidei</taxon>
        <taxon>Channidae</taxon>
        <taxon>Channa</taxon>
    </lineage>
</organism>
<keyword evidence="2" id="KW-1185">Reference proteome</keyword>
<name>A0AA88N477_CHASR</name>